<evidence type="ECO:0000256" key="1">
    <source>
        <dbReference type="SAM" id="Phobius"/>
    </source>
</evidence>
<keyword evidence="1" id="KW-0472">Membrane</keyword>
<comment type="caution">
    <text evidence="3">The sequence shown here is derived from an EMBL/GenBank/DDBJ whole genome shotgun (WGS) entry which is preliminary data.</text>
</comment>
<dbReference type="SUPFAM" id="SSF53649">
    <property type="entry name" value="Alkaline phosphatase-like"/>
    <property type="match status" value="1"/>
</dbReference>
<dbReference type="Proteomes" id="UP000520814">
    <property type="component" value="Unassembled WGS sequence"/>
</dbReference>
<dbReference type="Pfam" id="PF00884">
    <property type="entry name" value="Sulfatase"/>
    <property type="match status" value="1"/>
</dbReference>
<dbReference type="EMBL" id="JACHGW010000001">
    <property type="protein sequence ID" value="MBB6048799.1"/>
    <property type="molecule type" value="Genomic_DNA"/>
</dbReference>
<protein>
    <recommendedName>
        <fullName evidence="2">Sulfatase N-terminal domain-containing protein</fullName>
    </recommendedName>
</protein>
<dbReference type="AlphaFoldDB" id="A0A7W9W3W0"/>
<feature type="transmembrane region" description="Helical" evidence="1">
    <location>
        <begin position="138"/>
        <end position="156"/>
    </location>
</feature>
<feature type="transmembrane region" description="Helical" evidence="1">
    <location>
        <begin position="113"/>
        <end position="131"/>
    </location>
</feature>
<accession>A0A7W9W3W0</accession>
<name>A0A7W9W3W0_ARMRO</name>
<feature type="transmembrane region" description="Helical" evidence="1">
    <location>
        <begin position="40"/>
        <end position="58"/>
    </location>
</feature>
<evidence type="ECO:0000313" key="3">
    <source>
        <dbReference type="EMBL" id="MBB6048799.1"/>
    </source>
</evidence>
<organism evidence="3 4">
    <name type="scientific">Armatimonas rosea</name>
    <dbReference type="NCBI Taxonomy" id="685828"/>
    <lineage>
        <taxon>Bacteria</taxon>
        <taxon>Bacillati</taxon>
        <taxon>Armatimonadota</taxon>
        <taxon>Armatimonadia</taxon>
        <taxon>Armatimonadales</taxon>
        <taxon>Armatimonadaceae</taxon>
        <taxon>Armatimonas</taxon>
    </lineage>
</organism>
<reference evidence="3 4" key="1">
    <citation type="submission" date="2020-08" db="EMBL/GenBank/DDBJ databases">
        <title>Genomic Encyclopedia of Type Strains, Phase IV (KMG-IV): sequencing the most valuable type-strain genomes for metagenomic binning, comparative biology and taxonomic classification.</title>
        <authorList>
            <person name="Goeker M."/>
        </authorList>
    </citation>
    <scope>NUCLEOTIDE SEQUENCE [LARGE SCALE GENOMIC DNA]</scope>
    <source>
        <strain evidence="3 4">DSM 23562</strain>
    </source>
</reference>
<keyword evidence="4" id="KW-1185">Reference proteome</keyword>
<evidence type="ECO:0000313" key="4">
    <source>
        <dbReference type="Proteomes" id="UP000520814"/>
    </source>
</evidence>
<keyword evidence="1" id="KW-0812">Transmembrane</keyword>
<dbReference type="RefSeq" id="WP_184192427.1">
    <property type="nucleotide sequence ID" value="NZ_JACHGW010000001.1"/>
</dbReference>
<sequence>MKPLLRALRLLHPLCFALAPVLSLYALNRAEVEAHELLRPLGLLALGSALLLVLLALLRRREPERVALALSLFLFAFFSYELWEPELDRFYKGVFSYVYAPLLDYTTTVRAGVLFWPGVCGLLVLVLWGRYEPQRTPLPLWVIGGGYLAPALYTLLRPVPPVAFPETPAPAATAKPAPVASSTLPDLYCIVLDAYGRQDQLQALYGFDNTPFLTALEQRGFQVLRKSHANYLQTALCVASILNLDYLPSEPQQEGLDQAARWIQNSRLVARMRARGYQIVDIPSDFSPTALLTADRRLTELGEHLSDRSPFERLLLARTPLRYTLYDDHPAYDRHRAQILASLSHIPEAARLPGPKFVFAHVLAPHPPFVLDSAGGAIYPDKAQYSIGDATDFGKNNTDSYRTGYIGQLQAVNTKVLEALDSLKKNSARPAVIVVLGDHGSRMQTDWRSRERTNVQEGFSNLQAVFVPGGAPYLTDDLTPINTFRLLLTHVYGESLPRLPDRSYYSTLKNPLKFEEVTAKLH</sequence>
<evidence type="ECO:0000259" key="2">
    <source>
        <dbReference type="Pfam" id="PF00884"/>
    </source>
</evidence>
<gene>
    <name evidence="3" type="ORF">HNQ39_000561</name>
</gene>
<dbReference type="InterPro" id="IPR017850">
    <property type="entry name" value="Alkaline_phosphatase_core_sf"/>
</dbReference>
<feature type="domain" description="Sulfatase N-terminal" evidence="2">
    <location>
        <begin position="208"/>
        <end position="445"/>
    </location>
</feature>
<proteinExistence type="predicted"/>
<dbReference type="Gene3D" id="3.40.720.10">
    <property type="entry name" value="Alkaline Phosphatase, subunit A"/>
    <property type="match status" value="1"/>
</dbReference>
<feature type="transmembrane region" description="Helical" evidence="1">
    <location>
        <begin position="65"/>
        <end position="83"/>
    </location>
</feature>
<dbReference type="InterPro" id="IPR000917">
    <property type="entry name" value="Sulfatase_N"/>
</dbReference>
<keyword evidence="1" id="KW-1133">Transmembrane helix</keyword>